<protein>
    <recommendedName>
        <fullName evidence="4">Protein kinase domain-containing protein</fullName>
    </recommendedName>
</protein>
<dbReference type="Proteomes" id="UP000542742">
    <property type="component" value="Unassembled WGS sequence"/>
</dbReference>
<dbReference type="EMBL" id="JACHMF010000001">
    <property type="protein sequence ID" value="MBB4693986.1"/>
    <property type="molecule type" value="Genomic_DNA"/>
</dbReference>
<organism evidence="2 3">
    <name type="scientific">Paractinoplanes abujensis</name>
    <dbReference type="NCBI Taxonomy" id="882441"/>
    <lineage>
        <taxon>Bacteria</taxon>
        <taxon>Bacillati</taxon>
        <taxon>Actinomycetota</taxon>
        <taxon>Actinomycetes</taxon>
        <taxon>Micromonosporales</taxon>
        <taxon>Micromonosporaceae</taxon>
        <taxon>Paractinoplanes</taxon>
    </lineage>
</organism>
<evidence type="ECO:0000313" key="3">
    <source>
        <dbReference type="Proteomes" id="UP000542742"/>
    </source>
</evidence>
<comment type="caution">
    <text evidence="2">The sequence shown here is derived from an EMBL/GenBank/DDBJ whole genome shotgun (WGS) entry which is preliminary data.</text>
</comment>
<dbReference type="InterPro" id="IPR011009">
    <property type="entry name" value="Kinase-like_dom_sf"/>
</dbReference>
<evidence type="ECO:0000256" key="1">
    <source>
        <dbReference type="SAM" id="MobiDB-lite"/>
    </source>
</evidence>
<evidence type="ECO:0008006" key="4">
    <source>
        <dbReference type="Google" id="ProtNLM"/>
    </source>
</evidence>
<evidence type="ECO:0000313" key="2">
    <source>
        <dbReference type="EMBL" id="MBB4693986.1"/>
    </source>
</evidence>
<dbReference type="RefSeq" id="WP_184952546.1">
    <property type="nucleotide sequence ID" value="NZ_BOMC01000053.1"/>
</dbReference>
<keyword evidence="3" id="KW-1185">Reference proteome</keyword>
<reference evidence="2 3" key="1">
    <citation type="submission" date="2020-08" db="EMBL/GenBank/DDBJ databases">
        <title>Sequencing the genomes of 1000 actinobacteria strains.</title>
        <authorList>
            <person name="Klenk H.-P."/>
        </authorList>
    </citation>
    <scope>NUCLEOTIDE SEQUENCE [LARGE SCALE GENOMIC DNA]</scope>
    <source>
        <strain evidence="2 3">DSM 45518</strain>
    </source>
</reference>
<accession>A0A7W7G4M2</accession>
<dbReference type="Gene3D" id="1.10.510.10">
    <property type="entry name" value="Transferase(Phosphotransferase) domain 1"/>
    <property type="match status" value="1"/>
</dbReference>
<name>A0A7W7G4M2_9ACTN</name>
<feature type="region of interest" description="Disordered" evidence="1">
    <location>
        <begin position="331"/>
        <end position="354"/>
    </location>
</feature>
<proteinExistence type="predicted"/>
<sequence length="547" mass="60158">MTDWTGPAEPLDRALLSLTGESVGHPGAKGAVHVVDESTYYKEYLEPIDDPGHLDELIGWRRSLPPEDRAFLDAHCAWPLRRVADEGLTTGFLMAPAPDEFWADMLGERHTMELQHLIHAARAKQLGITVPDRPQRLLLAQDLAELLALFDRHDMVYGDISEKNVLWTLRGEPRTYFIDCDNARRVHSAHRQSAMARNDGWRDPLLGPDDLPDVDSDRFALAVFFYRVFYGVTVSVDQQDGKVLLPDDAPELPRLEALLGAGLGLIRPRPTADEWAGALRNADSDRPVPPPPKTAPPRVREGRKKTFAAVAIGVVAASALAVPLIVRGTSHAEHRAEPQPDVATTTATPAAPPAPELLTRDEALTEWAAGPVGIQINRYYSWYVWDENKADAFSLVYLRPSITNDTPASLDLSLAYDNLVLVTDTKPKPIGSDVPVYELPGMSEGNELYGLGSAYDWTFPYDGTDHKISWSAQTLAPGATFTSKRVQGGSMGYQFPPVATKADDSFSLAPAKLHVLGVGWFENEQMMGFAPVSAWKNPNTPESFLTE</sequence>
<dbReference type="SUPFAM" id="SSF56112">
    <property type="entry name" value="Protein kinase-like (PK-like)"/>
    <property type="match status" value="1"/>
</dbReference>
<dbReference type="AlphaFoldDB" id="A0A7W7G4M2"/>
<feature type="region of interest" description="Disordered" evidence="1">
    <location>
        <begin position="280"/>
        <end position="301"/>
    </location>
</feature>
<gene>
    <name evidence="2" type="ORF">BKA14_004134</name>
</gene>